<dbReference type="AlphaFoldDB" id="A0A5Q2RSN6"/>
<proteinExistence type="predicted"/>
<dbReference type="EMBL" id="CP045851">
    <property type="protein sequence ID" value="QGG96215.1"/>
    <property type="molecule type" value="Genomic_DNA"/>
</dbReference>
<evidence type="ECO:0000313" key="4">
    <source>
        <dbReference type="Proteomes" id="UP000334019"/>
    </source>
</evidence>
<feature type="transmembrane region" description="Helical" evidence="2">
    <location>
        <begin position="33"/>
        <end position="53"/>
    </location>
</feature>
<organism evidence="3 4">
    <name type="scientific">Actinomarinicola tropica</name>
    <dbReference type="NCBI Taxonomy" id="2789776"/>
    <lineage>
        <taxon>Bacteria</taxon>
        <taxon>Bacillati</taxon>
        <taxon>Actinomycetota</taxon>
        <taxon>Acidimicrobiia</taxon>
        <taxon>Acidimicrobiales</taxon>
        <taxon>Iamiaceae</taxon>
        <taxon>Actinomarinicola</taxon>
    </lineage>
</organism>
<keyword evidence="2" id="KW-1133">Transmembrane helix</keyword>
<keyword evidence="2" id="KW-0472">Membrane</keyword>
<feature type="compositionally biased region" description="Basic and acidic residues" evidence="1">
    <location>
        <begin position="1"/>
        <end position="15"/>
    </location>
</feature>
<keyword evidence="2" id="KW-0812">Transmembrane</keyword>
<keyword evidence="4" id="KW-1185">Reference proteome</keyword>
<evidence type="ECO:0000256" key="1">
    <source>
        <dbReference type="SAM" id="MobiDB-lite"/>
    </source>
</evidence>
<dbReference type="Proteomes" id="UP000334019">
    <property type="component" value="Chromosome"/>
</dbReference>
<evidence type="ECO:0000313" key="3">
    <source>
        <dbReference type="EMBL" id="QGG96215.1"/>
    </source>
</evidence>
<reference evidence="3 4" key="1">
    <citation type="submission" date="2019-11" db="EMBL/GenBank/DDBJ databases">
        <authorList>
            <person name="He Y."/>
        </authorList>
    </citation>
    <scope>NUCLEOTIDE SEQUENCE [LARGE SCALE GENOMIC DNA]</scope>
    <source>
        <strain evidence="3 4">SCSIO 58843</strain>
    </source>
</reference>
<name>A0A5Q2RSN6_9ACTN</name>
<accession>A0A5Q2RSN6</accession>
<evidence type="ECO:0000256" key="2">
    <source>
        <dbReference type="SAM" id="Phobius"/>
    </source>
</evidence>
<dbReference type="RefSeq" id="WP_153760321.1">
    <property type="nucleotide sequence ID" value="NZ_CP045851.1"/>
</dbReference>
<dbReference type="KEGG" id="atq:GH723_14500"/>
<sequence>MAAHVPSDDRTDRSRAAHPAGSARQGRSRRSDALIAAAGAGAGALAVLTLGLGTPSVAGAASDDAGETTTDACRHGGRPVAAVADALDMTPAELRAELRAGATLAELAEERGVDIDELADAMLSGMEERLAERLADGRTDHDRLPRHEGRWGA</sequence>
<gene>
    <name evidence="3" type="ORF">GH723_14500</name>
</gene>
<feature type="region of interest" description="Disordered" evidence="1">
    <location>
        <begin position="1"/>
        <end position="31"/>
    </location>
</feature>
<protein>
    <submittedName>
        <fullName evidence="3">Uncharacterized protein</fullName>
    </submittedName>
</protein>